<evidence type="ECO:0000256" key="4">
    <source>
        <dbReference type="ARBA" id="ARBA00022898"/>
    </source>
</evidence>
<evidence type="ECO:0000256" key="3">
    <source>
        <dbReference type="ARBA" id="ARBA00011738"/>
    </source>
</evidence>
<evidence type="ECO:0000256" key="7">
    <source>
        <dbReference type="ARBA" id="ARBA00035633"/>
    </source>
</evidence>
<dbReference type="PROSITE" id="PS00770">
    <property type="entry name" value="AA_TRANSFER_CLASS_4"/>
    <property type="match status" value="1"/>
</dbReference>
<dbReference type="SUPFAM" id="SSF56752">
    <property type="entry name" value="D-aminoacid aminotransferase-like PLP-dependent enzymes"/>
    <property type="match status" value="1"/>
</dbReference>
<comment type="pathway">
    <text evidence="7">Cofactor biosynthesis; tetrahydrofolate biosynthesis; 4-aminobenzoate from chorismate: step 2/2.</text>
</comment>
<keyword evidence="6 13" id="KW-0456">Lyase</keyword>
<evidence type="ECO:0000313" key="14">
    <source>
        <dbReference type="Proteomes" id="UP000627464"/>
    </source>
</evidence>
<dbReference type="InterPro" id="IPR018300">
    <property type="entry name" value="Aminotrans_IV_CS"/>
</dbReference>
<dbReference type="InterPro" id="IPR043132">
    <property type="entry name" value="BCAT-like_C"/>
</dbReference>
<evidence type="ECO:0000256" key="2">
    <source>
        <dbReference type="ARBA" id="ARBA00009320"/>
    </source>
</evidence>
<dbReference type="CDD" id="cd01559">
    <property type="entry name" value="ADCL_like"/>
    <property type="match status" value="1"/>
</dbReference>
<name>A0ABQ1GD84_9GAMM</name>
<evidence type="ECO:0000256" key="12">
    <source>
        <dbReference type="RuleBase" id="RU004516"/>
    </source>
</evidence>
<dbReference type="GO" id="GO:0016829">
    <property type="term" value="F:lyase activity"/>
    <property type="evidence" value="ECO:0007669"/>
    <property type="project" value="UniProtKB-KW"/>
</dbReference>
<comment type="similarity">
    <text evidence="2 11">Belongs to the class-IV pyridoxal-phosphate-dependent aminotransferase family.</text>
</comment>
<evidence type="ECO:0000256" key="1">
    <source>
        <dbReference type="ARBA" id="ARBA00001933"/>
    </source>
</evidence>
<dbReference type="EMBL" id="BMFZ01000003">
    <property type="protein sequence ID" value="GGA41567.1"/>
    <property type="molecule type" value="Genomic_DNA"/>
</dbReference>
<comment type="subunit">
    <text evidence="3">Homodimer.</text>
</comment>
<evidence type="ECO:0000256" key="8">
    <source>
        <dbReference type="ARBA" id="ARBA00035676"/>
    </source>
</evidence>
<evidence type="ECO:0000256" key="11">
    <source>
        <dbReference type="RuleBase" id="RU004106"/>
    </source>
</evidence>
<dbReference type="PANTHER" id="PTHR42743">
    <property type="entry name" value="AMINO-ACID AMINOTRANSFERASE"/>
    <property type="match status" value="1"/>
</dbReference>
<dbReference type="NCBIfam" id="NF004761">
    <property type="entry name" value="PRK06092.1"/>
    <property type="match status" value="1"/>
</dbReference>
<dbReference type="Pfam" id="PF01063">
    <property type="entry name" value="Aminotran_4"/>
    <property type="match status" value="1"/>
</dbReference>
<accession>A0ABQ1GD84</accession>
<dbReference type="RefSeq" id="WP_188472206.1">
    <property type="nucleotide sequence ID" value="NZ_BMFZ01000003.1"/>
</dbReference>
<reference evidence="14" key="1">
    <citation type="journal article" date="2019" name="Int. J. Syst. Evol. Microbiol.">
        <title>The Global Catalogue of Microorganisms (GCM) 10K type strain sequencing project: providing services to taxonomists for standard genome sequencing and annotation.</title>
        <authorList>
            <consortium name="The Broad Institute Genomics Platform"/>
            <consortium name="The Broad Institute Genome Sequencing Center for Infectious Disease"/>
            <person name="Wu L."/>
            <person name="Ma J."/>
        </authorList>
    </citation>
    <scope>NUCLEOTIDE SEQUENCE [LARGE SCALE GENOMIC DNA]</scope>
    <source>
        <strain evidence="14">CGMCC 1.12806</strain>
    </source>
</reference>
<dbReference type="EC" id="4.1.3.38" evidence="8 10"/>
<gene>
    <name evidence="13" type="primary">pabC</name>
    <name evidence="13" type="ORF">GCM10011328_15680</name>
</gene>
<evidence type="ECO:0000256" key="9">
    <source>
        <dbReference type="ARBA" id="ARBA00049529"/>
    </source>
</evidence>
<keyword evidence="14" id="KW-1185">Reference proteome</keyword>
<dbReference type="InterPro" id="IPR043131">
    <property type="entry name" value="BCAT-like_N"/>
</dbReference>
<comment type="caution">
    <text evidence="13">The sequence shown here is derived from an EMBL/GenBank/DDBJ whole genome shotgun (WGS) entry which is preliminary data.</text>
</comment>
<evidence type="ECO:0000313" key="13">
    <source>
        <dbReference type="EMBL" id="GGA41567.1"/>
    </source>
</evidence>
<dbReference type="Proteomes" id="UP000627464">
    <property type="component" value="Unassembled WGS sequence"/>
</dbReference>
<dbReference type="PANTHER" id="PTHR42743:SF2">
    <property type="entry name" value="AMINODEOXYCHORISMATE LYASE"/>
    <property type="match status" value="1"/>
</dbReference>
<comment type="catalytic activity">
    <reaction evidence="9">
        <text>4-amino-4-deoxychorismate = 4-aminobenzoate + pyruvate + H(+)</text>
        <dbReference type="Rhea" id="RHEA:16201"/>
        <dbReference type="ChEBI" id="CHEBI:15361"/>
        <dbReference type="ChEBI" id="CHEBI:15378"/>
        <dbReference type="ChEBI" id="CHEBI:17836"/>
        <dbReference type="ChEBI" id="CHEBI:58406"/>
        <dbReference type="EC" id="4.1.3.38"/>
    </reaction>
</comment>
<evidence type="ECO:0000256" key="5">
    <source>
        <dbReference type="ARBA" id="ARBA00022909"/>
    </source>
</evidence>
<dbReference type="InterPro" id="IPR036038">
    <property type="entry name" value="Aminotransferase-like"/>
</dbReference>
<protein>
    <recommendedName>
        <fullName evidence="8 10">Aminodeoxychorismate lyase</fullName>
        <ecNumber evidence="8 10">4.1.3.38</ecNumber>
    </recommendedName>
</protein>
<dbReference type="Gene3D" id="3.30.470.10">
    <property type="match status" value="1"/>
</dbReference>
<keyword evidence="5" id="KW-0289">Folate biosynthesis</keyword>
<organism evidence="13 14">
    <name type="scientific">Hafnia psychrotolerans</name>
    <dbReference type="NCBI Taxonomy" id="1477018"/>
    <lineage>
        <taxon>Bacteria</taxon>
        <taxon>Pseudomonadati</taxon>
        <taxon>Pseudomonadota</taxon>
        <taxon>Gammaproteobacteria</taxon>
        <taxon>Enterobacterales</taxon>
        <taxon>Hafniaceae</taxon>
        <taxon>Hafnia</taxon>
    </lineage>
</organism>
<dbReference type="InterPro" id="IPR001544">
    <property type="entry name" value="Aminotrans_IV"/>
</dbReference>
<sequence length="265" mass="29105">MWINGTPASLLAASDRAAQFGDGSFTTARVIDGEIQYFSAHIERLKKATQRLMIEGVDWTALSAEITHAAHLRGEGVVKAIISRGVGGRGYSPQGCSTPTRIVSSSDYPAHYHQWRQEGVKLKLSPVALSQNTLFAGIKHLNRLEQVMIRLHLDQTDAHEALVVDTSGILVECCAANIFWRKGYQVFTPELSGSGVAGIMRSHIISLLEQSGIYTISIVQQTPEILREADEVIICNALMPVLPVRQADNGYFTSSQLYDFLHPVC</sequence>
<evidence type="ECO:0000256" key="6">
    <source>
        <dbReference type="ARBA" id="ARBA00023239"/>
    </source>
</evidence>
<dbReference type="InterPro" id="IPR050571">
    <property type="entry name" value="Class-IV_PLP-Dep_Aminotrnsfr"/>
</dbReference>
<dbReference type="NCBIfam" id="TIGR03461">
    <property type="entry name" value="pabC_Proteo"/>
    <property type="match status" value="1"/>
</dbReference>
<dbReference type="InterPro" id="IPR017824">
    <property type="entry name" value="Aminodeoxychorismate_lyase_IV"/>
</dbReference>
<dbReference type="Gene3D" id="3.20.10.10">
    <property type="entry name" value="D-amino Acid Aminotransferase, subunit A, domain 2"/>
    <property type="match status" value="1"/>
</dbReference>
<comment type="cofactor">
    <cofactor evidence="1 12">
        <name>pyridoxal 5'-phosphate</name>
        <dbReference type="ChEBI" id="CHEBI:597326"/>
    </cofactor>
</comment>
<proteinExistence type="inferred from homology"/>
<evidence type="ECO:0000256" key="10">
    <source>
        <dbReference type="NCBIfam" id="TIGR03461"/>
    </source>
</evidence>
<keyword evidence="4 12" id="KW-0663">Pyridoxal phosphate</keyword>